<dbReference type="InterPro" id="IPR013761">
    <property type="entry name" value="SAM/pointed_sf"/>
</dbReference>
<proteinExistence type="predicted"/>
<organism evidence="1">
    <name type="scientific">Eutreptiella gymnastica</name>
    <dbReference type="NCBI Taxonomy" id="73025"/>
    <lineage>
        <taxon>Eukaryota</taxon>
        <taxon>Discoba</taxon>
        <taxon>Euglenozoa</taxon>
        <taxon>Euglenida</taxon>
        <taxon>Spirocuta</taxon>
        <taxon>Euglenophyceae</taxon>
        <taxon>Eutreptiales</taxon>
        <taxon>Eutreptiaceae</taxon>
        <taxon>Eutreptiella</taxon>
    </lineage>
</organism>
<evidence type="ECO:0000313" key="1">
    <source>
        <dbReference type="EMBL" id="CAD9037136.1"/>
    </source>
</evidence>
<dbReference type="Gene3D" id="1.10.150.50">
    <property type="entry name" value="Transcription Factor, Ets-1"/>
    <property type="match status" value="1"/>
</dbReference>
<gene>
    <name evidence="1" type="ORF">EGYM00392_LOCUS48294</name>
</gene>
<protein>
    <submittedName>
        <fullName evidence="1">Uncharacterized protein</fullName>
    </submittedName>
</protein>
<dbReference type="SUPFAM" id="SSF47769">
    <property type="entry name" value="SAM/Pointed domain"/>
    <property type="match status" value="1"/>
</dbReference>
<sequence length="285" mass="31871">MAQTSHPLACAIRALNIYQEAKDAVLKRDRVIPRGCTEHVITDNKVLLKLAMQASPTLKDFAANESRKFYTTWIAKAQLEEVNVAFPTRFPIIGNEVNESILEGAYFQLLDALPRAQRGGKEGHRLNLQHVADEIGTLVVATCSEIEGYNPKTDTKYLLMDDDFAFQAWCAKEGNLESLSLVLKELQLPHPTIPIMWYSELMEGSEQVVQVIGTKAVLEWSRSDVLEWVAKLPFECPEDCEEVATVLGQQKVNGRTLMAYTVDTLVADGIPRGLALFLLEQRPVL</sequence>
<accession>A0A7S1J9T5</accession>
<dbReference type="EMBL" id="HBGA01130324">
    <property type="protein sequence ID" value="CAD9037136.1"/>
    <property type="molecule type" value="Transcribed_RNA"/>
</dbReference>
<name>A0A7S1J9T5_9EUGL</name>
<dbReference type="AlphaFoldDB" id="A0A7S1J9T5"/>
<reference evidence="1" key="1">
    <citation type="submission" date="2021-01" db="EMBL/GenBank/DDBJ databases">
        <authorList>
            <person name="Corre E."/>
            <person name="Pelletier E."/>
            <person name="Niang G."/>
            <person name="Scheremetjew M."/>
            <person name="Finn R."/>
            <person name="Kale V."/>
            <person name="Holt S."/>
            <person name="Cochrane G."/>
            <person name="Meng A."/>
            <person name="Brown T."/>
            <person name="Cohen L."/>
        </authorList>
    </citation>
    <scope>NUCLEOTIDE SEQUENCE</scope>
    <source>
        <strain evidence="1">NIES-381</strain>
    </source>
</reference>